<dbReference type="Proteomes" id="UP000239007">
    <property type="component" value="Unassembled WGS sequence"/>
</dbReference>
<keyword evidence="7" id="KW-0408">Iron</keyword>
<protein>
    <recommendedName>
        <fullName evidence="15">Cytochrome B</fullName>
    </recommendedName>
</protein>
<dbReference type="GO" id="GO:0046872">
    <property type="term" value="F:metal ion binding"/>
    <property type="evidence" value="ECO:0007669"/>
    <property type="project" value="UniProtKB-KW"/>
</dbReference>
<evidence type="ECO:0000256" key="1">
    <source>
        <dbReference type="ARBA" id="ARBA00004141"/>
    </source>
</evidence>
<evidence type="ECO:0008006" key="15">
    <source>
        <dbReference type="Google" id="ProtNLM"/>
    </source>
</evidence>
<dbReference type="InterPro" id="IPR003780">
    <property type="entry name" value="COX15/CtaA_fam"/>
</dbReference>
<keyword evidence="9 12" id="KW-0472">Membrane</keyword>
<dbReference type="GO" id="GO:0016491">
    <property type="term" value="F:oxidoreductase activity"/>
    <property type="evidence" value="ECO:0007669"/>
    <property type="project" value="UniProtKB-KW"/>
</dbReference>
<dbReference type="PANTHER" id="PTHR35457:SF1">
    <property type="entry name" value="HEME A SYNTHASE"/>
    <property type="match status" value="1"/>
</dbReference>
<evidence type="ECO:0000256" key="12">
    <source>
        <dbReference type="SAM" id="Phobius"/>
    </source>
</evidence>
<proteinExistence type="predicted"/>
<name>A0A2S7UZJ7_9GAMM</name>
<evidence type="ECO:0000256" key="5">
    <source>
        <dbReference type="ARBA" id="ARBA00022989"/>
    </source>
</evidence>
<keyword evidence="6" id="KW-0560">Oxidoreductase</keyword>
<comment type="pathway">
    <text evidence="11">Porphyrin-containing compound metabolism.</text>
</comment>
<feature type="transmembrane region" description="Helical" evidence="12">
    <location>
        <begin position="304"/>
        <end position="326"/>
    </location>
</feature>
<keyword evidence="4" id="KW-0479">Metal-binding</keyword>
<dbReference type="AlphaFoldDB" id="A0A2S7UZJ7"/>
<dbReference type="Pfam" id="PF02628">
    <property type="entry name" value="COX15-CtaA"/>
    <property type="match status" value="1"/>
</dbReference>
<reference evidence="13 14" key="1">
    <citation type="submission" date="2016-12" db="EMBL/GenBank/DDBJ databases">
        <title>Diversity of luminous bacteria.</title>
        <authorList>
            <person name="Yoshizawa S."/>
            <person name="Kogure K."/>
        </authorList>
    </citation>
    <scope>NUCLEOTIDE SEQUENCE [LARGE SCALE GENOMIC DNA]</scope>
    <source>
        <strain evidence="13 14">SA4-48</strain>
    </source>
</reference>
<organism evidence="13 14">
    <name type="scientific">Psychrosphaera saromensis</name>
    <dbReference type="NCBI Taxonomy" id="716813"/>
    <lineage>
        <taxon>Bacteria</taxon>
        <taxon>Pseudomonadati</taxon>
        <taxon>Pseudomonadota</taxon>
        <taxon>Gammaproteobacteria</taxon>
        <taxon>Alteromonadales</taxon>
        <taxon>Pseudoalteromonadaceae</taxon>
        <taxon>Psychrosphaera</taxon>
    </lineage>
</organism>
<evidence type="ECO:0000256" key="6">
    <source>
        <dbReference type="ARBA" id="ARBA00023002"/>
    </source>
</evidence>
<sequence length="342" mass="37784">MRTLYKLNLVAVFVAAVVVILGAYTRLTDAGLGCPDWPGCYSFMSVPTHEADIAHAEGIFPDRPVEHAKAWNEMIHRYFAGSLGLLILAMFLLSMKTKQKMILPTTLLLTVCFQALLGMWTVTLNLMPLVVLGHLLGGFTTFCLLIVSLLTLRRQTNTSHIMSSPSSLCHRLYRLSQAALLLLVLQIALGGWTASNYAAVACTELPICESGWTEKFDIKQALMVPTGHDDYEYGVLPYEARMSIHVLHRFGAVVVLCIFAVLAFNLMKSKSTQLKNHGIVLLLLVSTQFLLGVSNVLFQLPLFIAVSHNFIALCLLASLVTLMFNLNSQGQHQASFNTWIKG</sequence>
<evidence type="ECO:0000256" key="4">
    <source>
        <dbReference type="ARBA" id="ARBA00022723"/>
    </source>
</evidence>
<evidence type="ECO:0000256" key="2">
    <source>
        <dbReference type="ARBA" id="ARBA00022475"/>
    </source>
</evidence>
<evidence type="ECO:0000313" key="13">
    <source>
        <dbReference type="EMBL" id="PQJ55148.1"/>
    </source>
</evidence>
<evidence type="ECO:0000256" key="11">
    <source>
        <dbReference type="ARBA" id="ARBA00023444"/>
    </source>
</evidence>
<keyword evidence="14" id="KW-1185">Reference proteome</keyword>
<feature type="transmembrane region" description="Helical" evidence="12">
    <location>
        <begin position="101"/>
        <end position="120"/>
    </location>
</feature>
<dbReference type="PANTHER" id="PTHR35457">
    <property type="entry name" value="HEME A SYNTHASE"/>
    <property type="match status" value="1"/>
</dbReference>
<comment type="subcellular location">
    <subcellularLocation>
        <location evidence="1">Membrane</location>
        <topology evidence="1">Multi-pass membrane protein</topology>
    </subcellularLocation>
</comment>
<keyword evidence="10" id="KW-1015">Disulfide bond</keyword>
<dbReference type="GO" id="GO:0016020">
    <property type="term" value="C:membrane"/>
    <property type="evidence" value="ECO:0007669"/>
    <property type="project" value="UniProtKB-SubCell"/>
</dbReference>
<keyword evidence="2" id="KW-1003">Cell membrane</keyword>
<evidence type="ECO:0000256" key="9">
    <source>
        <dbReference type="ARBA" id="ARBA00023136"/>
    </source>
</evidence>
<evidence type="ECO:0000256" key="8">
    <source>
        <dbReference type="ARBA" id="ARBA00023133"/>
    </source>
</evidence>
<gene>
    <name evidence="13" type="ORF">BTO11_03915</name>
</gene>
<feature type="transmembrane region" description="Helical" evidence="12">
    <location>
        <begin position="246"/>
        <end position="267"/>
    </location>
</feature>
<feature type="transmembrane region" description="Helical" evidence="12">
    <location>
        <begin position="126"/>
        <end position="152"/>
    </location>
</feature>
<keyword evidence="3 12" id="KW-0812">Transmembrane</keyword>
<evidence type="ECO:0000256" key="7">
    <source>
        <dbReference type="ARBA" id="ARBA00023004"/>
    </source>
</evidence>
<dbReference type="EMBL" id="MSCH01000003">
    <property type="protein sequence ID" value="PQJ55148.1"/>
    <property type="molecule type" value="Genomic_DNA"/>
</dbReference>
<dbReference type="InterPro" id="IPR050450">
    <property type="entry name" value="COX15/CtaA_HemeA_synthase"/>
</dbReference>
<evidence type="ECO:0000313" key="14">
    <source>
        <dbReference type="Proteomes" id="UP000239007"/>
    </source>
</evidence>
<evidence type="ECO:0000256" key="3">
    <source>
        <dbReference type="ARBA" id="ARBA00022692"/>
    </source>
</evidence>
<keyword evidence="8" id="KW-0350">Heme biosynthesis</keyword>
<dbReference type="GO" id="GO:0006784">
    <property type="term" value="P:heme A biosynthetic process"/>
    <property type="evidence" value="ECO:0007669"/>
    <property type="project" value="InterPro"/>
</dbReference>
<evidence type="ECO:0000256" key="10">
    <source>
        <dbReference type="ARBA" id="ARBA00023157"/>
    </source>
</evidence>
<comment type="caution">
    <text evidence="13">The sequence shown here is derived from an EMBL/GenBank/DDBJ whole genome shotgun (WGS) entry which is preliminary data.</text>
</comment>
<keyword evidence="5 12" id="KW-1133">Transmembrane helix</keyword>
<feature type="transmembrane region" description="Helical" evidence="12">
    <location>
        <begin position="75"/>
        <end position="94"/>
    </location>
</feature>
<feature type="transmembrane region" description="Helical" evidence="12">
    <location>
        <begin position="172"/>
        <end position="189"/>
    </location>
</feature>
<feature type="transmembrane region" description="Helical" evidence="12">
    <location>
        <begin position="7"/>
        <end position="27"/>
    </location>
</feature>
<feature type="transmembrane region" description="Helical" evidence="12">
    <location>
        <begin position="279"/>
        <end position="298"/>
    </location>
</feature>
<accession>A0A2S7UZJ7</accession>